<evidence type="ECO:0000313" key="2">
    <source>
        <dbReference type="EMBL" id="KAK6332648.1"/>
    </source>
</evidence>
<protein>
    <submittedName>
        <fullName evidence="2">Uncharacterized protein</fullName>
    </submittedName>
</protein>
<dbReference type="EMBL" id="JAVHNS010000017">
    <property type="protein sequence ID" value="KAK6332648.1"/>
    <property type="molecule type" value="Genomic_DNA"/>
</dbReference>
<proteinExistence type="predicted"/>
<name>A0AAV9U0D3_9PEZI</name>
<comment type="caution">
    <text evidence="2">The sequence shown here is derived from an EMBL/GenBank/DDBJ whole genome shotgun (WGS) entry which is preliminary data.</text>
</comment>
<accession>A0AAV9U0D3</accession>
<feature type="chain" id="PRO_5043776706" evidence="1">
    <location>
        <begin position="21"/>
        <end position="252"/>
    </location>
</feature>
<dbReference type="AlphaFoldDB" id="A0AAV9U0D3"/>
<keyword evidence="1" id="KW-0732">Signal</keyword>
<evidence type="ECO:0000313" key="3">
    <source>
        <dbReference type="Proteomes" id="UP001373714"/>
    </source>
</evidence>
<feature type="signal peptide" evidence="1">
    <location>
        <begin position="1"/>
        <end position="20"/>
    </location>
</feature>
<reference evidence="2 3" key="1">
    <citation type="submission" date="2019-10" db="EMBL/GenBank/DDBJ databases">
        <authorList>
            <person name="Palmer J.M."/>
        </authorList>
    </citation>
    <scope>NUCLEOTIDE SEQUENCE [LARGE SCALE GENOMIC DNA]</scope>
    <source>
        <strain evidence="2 3">TWF730</strain>
    </source>
</reference>
<sequence>MLQRILLLTAFAISPLLTSAHTPYLDEYNVHNSYGSAFEFSDNIYSRALLTTTRCPPRFYQDNGTYPSYTSGYRKRWSAESWSKVYVHSGESLHFEFGVPHIPALEYPEFRPTVYLVGKCLPSQHAFGYPKPQELEHPSLDLPRSYKFKALRFHLADPIWQPTKFDEKHLDATFLVYLNYTVPVECDGNVYIVVEAYEKRIVEYYVAVGQREGFPYESTDGIASLAATKAWASGDEPGVGRYCKRRGFWERE</sequence>
<gene>
    <name evidence="2" type="ORF">TWF730_004308</name>
</gene>
<dbReference type="Proteomes" id="UP001373714">
    <property type="component" value="Unassembled WGS sequence"/>
</dbReference>
<evidence type="ECO:0000256" key="1">
    <source>
        <dbReference type="SAM" id="SignalP"/>
    </source>
</evidence>
<organism evidence="2 3">
    <name type="scientific">Orbilia blumenaviensis</name>
    <dbReference type="NCBI Taxonomy" id="1796055"/>
    <lineage>
        <taxon>Eukaryota</taxon>
        <taxon>Fungi</taxon>
        <taxon>Dikarya</taxon>
        <taxon>Ascomycota</taxon>
        <taxon>Pezizomycotina</taxon>
        <taxon>Orbiliomycetes</taxon>
        <taxon>Orbiliales</taxon>
        <taxon>Orbiliaceae</taxon>
        <taxon>Orbilia</taxon>
    </lineage>
</organism>
<keyword evidence="3" id="KW-1185">Reference proteome</keyword>